<accession>A0A811RB35</accession>
<feature type="compositionally biased region" description="Basic and acidic residues" evidence="1">
    <location>
        <begin position="186"/>
        <end position="198"/>
    </location>
</feature>
<feature type="region of interest" description="Disordered" evidence="1">
    <location>
        <begin position="1"/>
        <end position="30"/>
    </location>
</feature>
<feature type="compositionally biased region" description="Low complexity" evidence="1">
    <location>
        <begin position="67"/>
        <end position="86"/>
    </location>
</feature>
<feature type="compositionally biased region" description="Low complexity" evidence="1">
    <location>
        <begin position="19"/>
        <end position="29"/>
    </location>
</feature>
<comment type="caution">
    <text evidence="2">The sequence shown here is derived from an EMBL/GenBank/DDBJ whole genome shotgun (WGS) entry which is preliminary data.</text>
</comment>
<feature type="region of interest" description="Disordered" evidence="1">
    <location>
        <begin position="166"/>
        <end position="211"/>
    </location>
</feature>
<protein>
    <recommendedName>
        <fullName evidence="4">No apical meristem-associated C-terminal domain-containing protein</fullName>
    </recommendedName>
</protein>
<feature type="compositionally biased region" description="Basic and acidic residues" evidence="1">
    <location>
        <begin position="96"/>
        <end position="110"/>
    </location>
</feature>
<dbReference type="EMBL" id="CAJGYO010000014">
    <property type="protein sequence ID" value="CAD6267098.1"/>
    <property type="molecule type" value="Genomic_DNA"/>
</dbReference>
<name>A0A811RB35_9POAL</name>
<reference evidence="2" key="1">
    <citation type="submission" date="2020-10" db="EMBL/GenBank/DDBJ databases">
        <authorList>
            <person name="Han B."/>
            <person name="Lu T."/>
            <person name="Zhao Q."/>
            <person name="Huang X."/>
            <person name="Zhao Y."/>
        </authorList>
    </citation>
    <scope>NUCLEOTIDE SEQUENCE</scope>
</reference>
<sequence length="236" mass="25973">MNYPPTNLHGPYPQNISNSFGGPPSFQHFPFPPPAYHGGYHGNGPASPIGSMPFFGSGGSNSRGDESSPIASSSPASRAPPMQSAPVQIQEGSKSSTDEGEKQGGRKLWREEENLCLLMEEVRAKWKGLMKKKRPFPLEHWWAALKDQPKWARAYPTHELQKRIKLNSSGAYSSSSAQDTDGASVESRRPQGRDAAKSEKKKGKHKCSEGSLFIEESMQKFNELQLRKSMAAEKNG</sequence>
<feature type="compositionally biased region" description="Low complexity" evidence="1">
    <location>
        <begin position="168"/>
        <end position="177"/>
    </location>
</feature>
<dbReference type="AlphaFoldDB" id="A0A811RB35"/>
<dbReference type="PANTHER" id="PTHR45023:SF4">
    <property type="entry name" value="GLYCINE-RICH PROTEIN-RELATED"/>
    <property type="match status" value="1"/>
</dbReference>
<proteinExistence type="predicted"/>
<organism evidence="2 3">
    <name type="scientific">Miscanthus lutarioriparius</name>
    <dbReference type="NCBI Taxonomy" id="422564"/>
    <lineage>
        <taxon>Eukaryota</taxon>
        <taxon>Viridiplantae</taxon>
        <taxon>Streptophyta</taxon>
        <taxon>Embryophyta</taxon>
        <taxon>Tracheophyta</taxon>
        <taxon>Spermatophyta</taxon>
        <taxon>Magnoliopsida</taxon>
        <taxon>Liliopsida</taxon>
        <taxon>Poales</taxon>
        <taxon>Poaceae</taxon>
        <taxon>PACMAD clade</taxon>
        <taxon>Panicoideae</taxon>
        <taxon>Andropogonodae</taxon>
        <taxon>Andropogoneae</taxon>
        <taxon>Saccharinae</taxon>
        <taxon>Miscanthus</taxon>
    </lineage>
</organism>
<feature type="region of interest" description="Disordered" evidence="1">
    <location>
        <begin position="51"/>
        <end position="110"/>
    </location>
</feature>
<evidence type="ECO:0000256" key="1">
    <source>
        <dbReference type="SAM" id="MobiDB-lite"/>
    </source>
</evidence>
<evidence type="ECO:0000313" key="3">
    <source>
        <dbReference type="Proteomes" id="UP000604825"/>
    </source>
</evidence>
<evidence type="ECO:0000313" key="2">
    <source>
        <dbReference type="EMBL" id="CAD6267098.1"/>
    </source>
</evidence>
<evidence type="ECO:0008006" key="4">
    <source>
        <dbReference type="Google" id="ProtNLM"/>
    </source>
</evidence>
<dbReference type="Proteomes" id="UP000604825">
    <property type="component" value="Unassembled WGS sequence"/>
</dbReference>
<gene>
    <name evidence="2" type="ORF">NCGR_LOCUS50403</name>
</gene>
<dbReference type="PANTHER" id="PTHR45023">
    <property type="match status" value="1"/>
</dbReference>
<keyword evidence="3" id="KW-1185">Reference proteome</keyword>